<evidence type="ECO:0000313" key="4">
    <source>
        <dbReference type="WBParaSite" id="BPAG_0001092401-mRNA-1"/>
    </source>
</evidence>
<proteinExistence type="predicted"/>
<dbReference type="WBParaSite" id="BPAG_0001092401-mRNA-1">
    <property type="protein sequence ID" value="BPAG_0001092401-mRNA-1"/>
    <property type="gene ID" value="BPAG_0001092401"/>
</dbReference>
<keyword evidence="3" id="KW-1185">Reference proteome</keyword>
<evidence type="ECO:0000313" key="2">
    <source>
        <dbReference type="EMBL" id="VDN92072.1"/>
    </source>
</evidence>
<dbReference type="EMBL" id="UZAD01013204">
    <property type="protein sequence ID" value="VDN92072.1"/>
    <property type="molecule type" value="Genomic_DNA"/>
</dbReference>
<evidence type="ECO:0000313" key="3">
    <source>
        <dbReference type="Proteomes" id="UP000278627"/>
    </source>
</evidence>
<accession>A0A0N4TQP2</accession>
<organism evidence="4">
    <name type="scientific">Brugia pahangi</name>
    <name type="common">Filarial nematode worm</name>
    <dbReference type="NCBI Taxonomy" id="6280"/>
    <lineage>
        <taxon>Eukaryota</taxon>
        <taxon>Metazoa</taxon>
        <taxon>Ecdysozoa</taxon>
        <taxon>Nematoda</taxon>
        <taxon>Chromadorea</taxon>
        <taxon>Rhabditida</taxon>
        <taxon>Spirurina</taxon>
        <taxon>Spiruromorpha</taxon>
        <taxon>Filarioidea</taxon>
        <taxon>Onchocercidae</taxon>
        <taxon>Brugia</taxon>
    </lineage>
</organism>
<evidence type="ECO:0000256" key="1">
    <source>
        <dbReference type="SAM" id="SignalP"/>
    </source>
</evidence>
<gene>
    <name evidence="2" type="ORF">BPAG_LOCUS10886</name>
</gene>
<reference evidence="4" key="1">
    <citation type="submission" date="2017-02" db="UniProtKB">
        <authorList>
            <consortium name="WormBaseParasite"/>
        </authorList>
    </citation>
    <scope>IDENTIFICATION</scope>
</reference>
<dbReference type="Proteomes" id="UP000278627">
    <property type="component" value="Unassembled WGS sequence"/>
</dbReference>
<feature type="signal peptide" evidence="1">
    <location>
        <begin position="1"/>
        <end position="24"/>
    </location>
</feature>
<sequence>MACKYLNRFYFFVLFLLMIMLVETCDIEIRLKSDTEKPFQFHFSVESIKYWSDLIIVAGKTARKLDGSLSNYHTFHVKGSQCDEKNWHFYVWELVEGSNLSSPIWKITDHKKFKMESLPLELFKLQPHVYITVKDDLKMSIGPMFGVLWCQHC</sequence>
<dbReference type="AlphaFoldDB" id="A0A0N4TQP2"/>
<keyword evidence="1" id="KW-0732">Signal</keyword>
<protein>
    <submittedName>
        <fullName evidence="4">Leguminosin group486 secreted peptide</fullName>
    </submittedName>
</protein>
<reference evidence="2 3" key="2">
    <citation type="submission" date="2018-11" db="EMBL/GenBank/DDBJ databases">
        <authorList>
            <consortium name="Pathogen Informatics"/>
        </authorList>
    </citation>
    <scope>NUCLEOTIDE SEQUENCE [LARGE SCALE GENOMIC DNA]</scope>
</reference>
<feature type="chain" id="PRO_5043122176" evidence="1">
    <location>
        <begin position="25"/>
        <end position="153"/>
    </location>
</feature>
<name>A0A0N4TQP2_BRUPA</name>